<name>R4JEZ7_9CAUD</name>
<reference evidence="2 3" key="1">
    <citation type="submission" date="2013-02" db="EMBL/GenBank/DDBJ databases">
        <authorList>
            <person name="Lukaszewicz M."/>
            <person name="Biegalska A."/>
            <person name="Krasowska A."/>
        </authorList>
    </citation>
    <scope>NUCLEOTIDE SEQUENCE [LARGE SCALE GENOMIC DNA]</scope>
</reference>
<evidence type="ECO:0000313" key="3">
    <source>
        <dbReference type="Proteomes" id="UP000258501"/>
    </source>
</evidence>
<dbReference type="EMBL" id="KC699836">
    <property type="protein sequence ID" value="AGK86893.1"/>
    <property type="molecule type" value="Genomic_DNA"/>
</dbReference>
<accession>R4JEZ7</accession>
<dbReference type="Proteomes" id="UP000258501">
    <property type="component" value="Segment"/>
</dbReference>
<keyword evidence="1" id="KW-0175">Coiled coil</keyword>
<sequence length="144" mass="16729">MKRLEYIQTLNYIRSVLLQLEGFNDLPFRVRSSDAKIIESWTRRVERELDALIGYVNSVDIEPDDVDTSALLEENKKLKSNIARLKLDIAGYQLDNDAKRLKLELIADGLESLNLSENEDISEEDKKKLIKYIRQLTSTIKEEE</sequence>
<gene>
    <name evidence="2" type="ORF">SIOphi_00425</name>
</gene>
<evidence type="ECO:0000256" key="1">
    <source>
        <dbReference type="SAM" id="Coils"/>
    </source>
</evidence>
<organism evidence="2 3">
    <name type="scientific">Bacillus phage SIOphi</name>
    <dbReference type="NCBI Taxonomy" id="1285382"/>
    <lineage>
        <taxon>Viruses</taxon>
        <taxon>Duplodnaviria</taxon>
        <taxon>Heunggongvirae</taxon>
        <taxon>Uroviricota</taxon>
        <taxon>Caudoviricetes</taxon>
        <taxon>Herelleviridae</taxon>
        <taxon>Bastillevirinae</taxon>
        <taxon>Siophivirus</taxon>
        <taxon>Siophivirus SIOphi</taxon>
    </lineage>
</organism>
<evidence type="ECO:0000313" key="2">
    <source>
        <dbReference type="EMBL" id="AGK86893.1"/>
    </source>
</evidence>
<proteinExistence type="predicted"/>
<protein>
    <submittedName>
        <fullName evidence="2">Uncharacterized protein</fullName>
    </submittedName>
</protein>
<feature type="coiled-coil region" evidence="1">
    <location>
        <begin position="68"/>
        <end position="95"/>
    </location>
</feature>
<keyword evidence="3" id="KW-1185">Reference proteome</keyword>